<dbReference type="InterPro" id="IPR029058">
    <property type="entry name" value="AB_hydrolase_fold"/>
</dbReference>
<dbReference type="AlphaFoldDB" id="A0A6A4Z9Z0"/>
<feature type="transmembrane region" description="Helical" evidence="2">
    <location>
        <begin position="73"/>
        <end position="94"/>
    </location>
</feature>
<evidence type="ECO:0000256" key="1">
    <source>
        <dbReference type="SAM" id="MobiDB-lite"/>
    </source>
</evidence>
<keyword evidence="2" id="KW-0472">Membrane</keyword>
<dbReference type="Pfam" id="PF00561">
    <property type="entry name" value="Abhydrolase_1"/>
    <property type="match status" value="1"/>
</dbReference>
<reference evidence="4 5" key="1">
    <citation type="submission" date="2019-06" db="EMBL/GenBank/DDBJ databases">
        <title>Genomics analysis of Aphanomyces spp. identifies a new class of oomycete effector associated with host adaptation.</title>
        <authorList>
            <person name="Gaulin E."/>
        </authorList>
    </citation>
    <scope>NUCLEOTIDE SEQUENCE [LARGE SCALE GENOMIC DNA]</scope>
    <source>
        <strain evidence="4 5">E</strain>
    </source>
</reference>
<dbReference type="SUPFAM" id="SSF53474">
    <property type="entry name" value="alpha/beta-Hydrolases"/>
    <property type="match status" value="1"/>
</dbReference>
<dbReference type="Proteomes" id="UP000469452">
    <property type="component" value="Unassembled WGS sequence"/>
</dbReference>
<evidence type="ECO:0000256" key="2">
    <source>
        <dbReference type="SAM" id="Phobius"/>
    </source>
</evidence>
<evidence type="ECO:0000313" key="5">
    <source>
        <dbReference type="Proteomes" id="UP000469452"/>
    </source>
</evidence>
<sequence>MGLRQRFSRGVPAATTSTKPARGSFEPPKPKTWDYYLLLALLVFPVRAIVYVAPVALVMLALDQWEWFRSTPLNPWVATPLMLYCFVEVMFTLYHHVSKTSLASPQASPPPLRKQFSHHTAPHVGLFERCMADIPDVKTFVEEWFYGTPLERLTRHDLRRWLAYVFYSDDVPTDCPKYDWTAIDAMVDQLYIRAGVREPLAAEGPLYSSNPCIRHTLDEFECAERPLIAYVVTMGMDVLAALVLAQVGFERHVVGTGCSYWYRGGSTPKMSAEDPSEDPVVFVHGIGAGLLMYIPMVLRMAAECRTRQLFLLELRYVSMQLEANVPSQDDTLGAISHMLAAHGVASAHWMGHSLGSVVCSWVCKDAPQCVSGLTLIDPVVFLLCRRDVAYNFLYREPTTGLQVIMWYFVVRTSQELHIAHAIRRHFWWYNNILFPEELPRHCSTNEVAASIFLSSCDQIADTPTVHALLQRGVQANSPDEPHAPIRVTMWEGLTHGESLLRPHYYSMALAALQT</sequence>
<feature type="transmembrane region" description="Helical" evidence="2">
    <location>
        <begin position="280"/>
        <end position="298"/>
    </location>
</feature>
<dbReference type="PANTHER" id="PTHR37471:SF1">
    <property type="entry name" value="AB HYDROLASE-1 DOMAIN-CONTAINING PROTEIN"/>
    <property type="match status" value="1"/>
</dbReference>
<feature type="region of interest" description="Disordered" evidence="1">
    <location>
        <begin position="1"/>
        <end position="26"/>
    </location>
</feature>
<dbReference type="PANTHER" id="PTHR37471">
    <property type="entry name" value="UNNAMED PRODUCT"/>
    <property type="match status" value="1"/>
</dbReference>
<organism evidence="4 5">
    <name type="scientific">Aphanomyces astaci</name>
    <name type="common">Crayfish plague agent</name>
    <dbReference type="NCBI Taxonomy" id="112090"/>
    <lineage>
        <taxon>Eukaryota</taxon>
        <taxon>Sar</taxon>
        <taxon>Stramenopiles</taxon>
        <taxon>Oomycota</taxon>
        <taxon>Saprolegniomycetes</taxon>
        <taxon>Saprolegniales</taxon>
        <taxon>Verrucalvaceae</taxon>
        <taxon>Aphanomyces</taxon>
    </lineage>
</organism>
<feature type="transmembrane region" description="Helical" evidence="2">
    <location>
        <begin position="227"/>
        <end position="249"/>
    </location>
</feature>
<dbReference type="Gene3D" id="3.40.50.1820">
    <property type="entry name" value="alpha/beta hydrolase"/>
    <property type="match status" value="1"/>
</dbReference>
<dbReference type="InterPro" id="IPR000073">
    <property type="entry name" value="AB_hydrolase_1"/>
</dbReference>
<evidence type="ECO:0000259" key="3">
    <source>
        <dbReference type="Pfam" id="PF00561"/>
    </source>
</evidence>
<keyword evidence="2" id="KW-0812">Transmembrane</keyword>
<evidence type="ECO:0000313" key="4">
    <source>
        <dbReference type="EMBL" id="KAF0707535.1"/>
    </source>
</evidence>
<comment type="caution">
    <text evidence="4">The sequence shown here is derived from an EMBL/GenBank/DDBJ whole genome shotgun (WGS) entry which is preliminary data.</text>
</comment>
<keyword evidence="2" id="KW-1133">Transmembrane helix</keyword>
<feature type="domain" description="AB hydrolase-1" evidence="3">
    <location>
        <begin position="279"/>
        <end position="391"/>
    </location>
</feature>
<dbReference type="VEuPathDB" id="FungiDB:H257_04026"/>
<protein>
    <recommendedName>
        <fullName evidence="3">AB hydrolase-1 domain-containing protein</fullName>
    </recommendedName>
</protein>
<dbReference type="EMBL" id="VJMI01019365">
    <property type="protein sequence ID" value="KAF0707535.1"/>
    <property type="molecule type" value="Genomic_DNA"/>
</dbReference>
<proteinExistence type="predicted"/>
<gene>
    <name evidence="4" type="ORF">AaE_013561</name>
</gene>
<feature type="transmembrane region" description="Helical" evidence="2">
    <location>
        <begin position="35"/>
        <end position="61"/>
    </location>
</feature>
<accession>A0A6A4Z9Z0</accession>
<name>A0A6A4Z9Z0_APHAT</name>